<dbReference type="EMBL" id="JACRTB010000008">
    <property type="protein sequence ID" value="MBC8576033.1"/>
    <property type="molecule type" value="Genomic_DNA"/>
</dbReference>
<feature type="transmembrane region" description="Helical" evidence="7">
    <location>
        <begin position="132"/>
        <end position="152"/>
    </location>
</feature>
<evidence type="ECO:0000313" key="11">
    <source>
        <dbReference type="Proteomes" id="UP000658131"/>
    </source>
</evidence>
<dbReference type="InterPro" id="IPR050291">
    <property type="entry name" value="CDF_Transporter"/>
</dbReference>
<keyword evidence="11" id="KW-1185">Reference proteome</keyword>
<evidence type="ECO:0000256" key="2">
    <source>
        <dbReference type="ARBA" id="ARBA00008114"/>
    </source>
</evidence>
<keyword evidence="6 7" id="KW-0472">Membrane</keyword>
<dbReference type="Pfam" id="PF16916">
    <property type="entry name" value="ZT_dimer"/>
    <property type="match status" value="1"/>
</dbReference>
<dbReference type="InterPro" id="IPR027469">
    <property type="entry name" value="Cation_efflux_TMD_sf"/>
</dbReference>
<dbReference type="InterPro" id="IPR036837">
    <property type="entry name" value="Cation_efflux_CTD_sf"/>
</dbReference>
<dbReference type="PANTHER" id="PTHR43840:SF15">
    <property type="entry name" value="MITOCHONDRIAL METAL TRANSPORTER 1-RELATED"/>
    <property type="match status" value="1"/>
</dbReference>
<dbReference type="NCBIfam" id="TIGR01297">
    <property type="entry name" value="CDF"/>
    <property type="match status" value="1"/>
</dbReference>
<feature type="domain" description="Cation efflux protein cytoplasmic" evidence="9">
    <location>
        <begin position="228"/>
        <end position="302"/>
    </location>
</feature>
<dbReference type="InterPro" id="IPR058533">
    <property type="entry name" value="Cation_efflux_TM"/>
</dbReference>
<proteinExistence type="inferred from homology"/>
<reference evidence="10 11" key="1">
    <citation type="submission" date="2020-08" db="EMBL/GenBank/DDBJ databases">
        <title>Genome public.</title>
        <authorList>
            <person name="Liu C."/>
            <person name="Sun Q."/>
        </authorList>
    </citation>
    <scope>NUCLEOTIDE SEQUENCE [LARGE SCALE GENOMIC DNA]</scope>
    <source>
        <strain evidence="10 11">BX1</strain>
    </source>
</reference>
<dbReference type="PANTHER" id="PTHR43840">
    <property type="entry name" value="MITOCHONDRIAL METAL TRANSPORTER 1-RELATED"/>
    <property type="match status" value="1"/>
</dbReference>
<feature type="transmembrane region" description="Helical" evidence="7">
    <location>
        <begin position="197"/>
        <end position="215"/>
    </location>
</feature>
<comment type="subcellular location">
    <subcellularLocation>
        <location evidence="1">Membrane</location>
        <topology evidence="1">Multi-pass membrane protein</topology>
    </subcellularLocation>
</comment>
<keyword evidence="4 7" id="KW-0812">Transmembrane</keyword>
<organism evidence="10 11">
    <name type="scientific">Yanshouia hominis</name>
    <dbReference type="NCBI Taxonomy" id="2763673"/>
    <lineage>
        <taxon>Bacteria</taxon>
        <taxon>Bacillati</taxon>
        <taxon>Bacillota</taxon>
        <taxon>Clostridia</taxon>
        <taxon>Eubacteriales</taxon>
        <taxon>Oscillospiraceae</taxon>
        <taxon>Yanshouia</taxon>
    </lineage>
</organism>
<evidence type="ECO:0000256" key="1">
    <source>
        <dbReference type="ARBA" id="ARBA00004141"/>
    </source>
</evidence>
<dbReference type="Gene3D" id="3.30.70.1350">
    <property type="entry name" value="Cation efflux protein, cytoplasmic domain"/>
    <property type="match status" value="1"/>
</dbReference>
<evidence type="ECO:0000256" key="7">
    <source>
        <dbReference type="SAM" id="Phobius"/>
    </source>
</evidence>
<evidence type="ECO:0000256" key="6">
    <source>
        <dbReference type="ARBA" id="ARBA00023136"/>
    </source>
</evidence>
<evidence type="ECO:0000259" key="8">
    <source>
        <dbReference type="Pfam" id="PF01545"/>
    </source>
</evidence>
<evidence type="ECO:0000313" key="10">
    <source>
        <dbReference type="EMBL" id="MBC8576033.1"/>
    </source>
</evidence>
<gene>
    <name evidence="10" type="ORF">H8717_06375</name>
</gene>
<sequence length="391" mass="42748">MTDWIIRQFVANHENVQENAVRTAYGKVSSCVGILCNLLLFLCKLTVGTLSGSLSITADAVNNLSDASSSIISLLGFKMASKPADDEHPYGHGRYEYLSGLTVALLILVIGVELFRSSIGKILTPLPVDFRWVSAAVLAGSILVKFWMAAFNRKVGRLIDSKTLIATAADSRNDVISTAAVLAASLLSHFTSLELDGWMGLAVAVFILYSGFGLVRDTLDPLLGRAPEPRLVAEIRGKILGYPGVLGTHDLMIHDYGPGRQFGSVHVEMAAEQDVLVSHDVIDNIERDFLRDGLHMIIHFDPIVTQNQAVDDLRSWLSEQVRTIHPALSIHDLRIVPGATHTNVIFDCVVPHNFPMRYSELKAAIGAAVARQYPNHYCVITIDTDYAALPH</sequence>
<accession>A0ABR7NI05</accession>
<dbReference type="Gene3D" id="1.20.1510.10">
    <property type="entry name" value="Cation efflux protein transmembrane domain"/>
    <property type="match status" value="1"/>
</dbReference>
<feature type="transmembrane region" description="Helical" evidence="7">
    <location>
        <begin position="95"/>
        <end position="112"/>
    </location>
</feature>
<comment type="similarity">
    <text evidence="2">Belongs to the cation diffusion facilitator (CDF) transporter (TC 2.A.4) family.</text>
</comment>
<dbReference type="SUPFAM" id="SSF161111">
    <property type="entry name" value="Cation efflux protein transmembrane domain-like"/>
    <property type="match status" value="1"/>
</dbReference>
<feature type="domain" description="Cation efflux protein transmembrane" evidence="8">
    <location>
        <begin position="32"/>
        <end position="223"/>
    </location>
</feature>
<dbReference type="Pfam" id="PF01545">
    <property type="entry name" value="Cation_efflux"/>
    <property type="match status" value="1"/>
</dbReference>
<dbReference type="InterPro" id="IPR027470">
    <property type="entry name" value="Cation_efflux_CTD"/>
</dbReference>
<dbReference type="Proteomes" id="UP000658131">
    <property type="component" value="Unassembled WGS sequence"/>
</dbReference>
<dbReference type="InterPro" id="IPR002524">
    <property type="entry name" value="Cation_efflux"/>
</dbReference>
<evidence type="ECO:0000259" key="9">
    <source>
        <dbReference type="Pfam" id="PF16916"/>
    </source>
</evidence>
<protein>
    <submittedName>
        <fullName evidence="10">Cation transporter</fullName>
    </submittedName>
</protein>
<keyword evidence="5 7" id="KW-1133">Transmembrane helix</keyword>
<name>A0ABR7NI05_9FIRM</name>
<dbReference type="RefSeq" id="WP_262399588.1">
    <property type="nucleotide sequence ID" value="NZ_JACRTB010000008.1"/>
</dbReference>
<evidence type="ECO:0000256" key="4">
    <source>
        <dbReference type="ARBA" id="ARBA00022692"/>
    </source>
</evidence>
<keyword evidence="3" id="KW-0813">Transport</keyword>
<dbReference type="SUPFAM" id="SSF160240">
    <property type="entry name" value="Cation efflux protein cytoplasmic domain-like"/>
    <property type="match status" value="1"/>
</dbReference>
<evidence type="ECO:0000256" key="5">
    <source>
        <dbReference type="ARBA" id="ARBA00022989"/>
    </source>
</evidence>
<comment type="caution">
    <text evidence="10">The sequence shown here is derived from an EMBL/GenBank/DDBJ whole genome shotgun (WGS) entry which is preliminary data.</text>
</comment>
<evidence type="ECO:0000256" key="3">
    <source>
        <dbReference type="ARBA" id="ARBA00022448"/>
    </source>
</evidence>